<keyword evidence="4" id="KW-1185">Reference proteome</keyword>
<feature type="region of interest" description="Disordered" evidence="1">
    <location>
        <begin position="113"/>
        <end position="145"/>
    </location>
</feature>
<dbReference type="InterPro" id="IPR006311">
    <property type="entry name" value="TAT_signal"/>
</dbReference>
<accession>A0A543KQ44</accession>
<dbReference type="PROSITE" id="PS51257">
    <property type="entry name" value="PROKAR_LIPOPROTEIN"/>
    <property type="match status" value="1"/>
</dbReference>
<dbReference type="SUPFAM" id="SSF47240">
    <property type="entry name" value="Ferritin-like"/>
    <property type="match status" value="1"/>
</dbReference>
<reference evidence="3 4" key="1">
    <citation type="submission" date="2019-06" db="EMBL/GenBank/DDBJ databases">
        <title>Sequencing the genomes of 1000 actinobacteria strains.</title>
        <authorList>
            <person name="Klenk H.-P."/>
        </authorList>
    </citation>
    <scope>NUCLEOTIDE SEQUENCE [LARGE SCALE GENOMIC DNA]</scope>
    <source>
        <strain evidence="3 4">DSM 12362</strain>
    </source>
</reference>
<comment type="caution">
    <text evidence="3">The sequence shown here is derived from an EMBL/GenBank/DDBJ whole genome shotgun (WGS) entry which is preliminary data.</text>
</comment>
<dbReference type="InterPro" id="IPR012347">
    <property type="entry name" value="Ferritin-like"/>
</dbReference>
<dbReference type="Proteomes" id="UP000315133">
    <property type="component" value="Unassembled WGS sequence"/>
</dbReference>
<gene>
    <name evidence="3" type="ORF">FB476_2100</name>
</gene>
<feature type="signal peptide" evidence="2">
    <location>
        <begin position="1"/>
        <end position="24"/>
    </location>
</feature>
<evidence type="ECO:0000313" key="3">
    <source>
        <dbReference type="EMBL" id="TQM97196.1"/>
    </source>
</evidence>
<proteinExistence type="predicted"/>
<organism evidence="3 4">
    <name type="scientific">Ornithinimicrobium humiphilum</name>
    <dbReference type="NCBI Taxonomy" id="125288"/>
    <lineage>
        <taxon>Bacteria</taxon>
        <taxon>Bacillati</taxon>
        <taxon>Actinomycetota</taxon>
        <taxon>Actinomycetes</taxon>
        <taxon>Micrococcales</taxon>
        <taxon>Ornithinimicrobiaceae</taxon>
        <taxon>Ornithinimicrobium</taxon>
    </lineage>
</organism>
<evidence type="ECO:0000256" key="1">
    <source>
        <dbReference type="SAM" id="MobiDB-lite"/>
    </source>
</evidence>
<name>A0A543KQ44_9MICO</name>
<feature type="compositionally biased region" description="Low complexity" evidence="1">
    <location>
        <begin position="117"/>
        <end position="139"/>
    </location>
</feature>
<dbReference type="PROSITE" id="PS51318">
    <property type="entry name" value="TAT"/>
    <property type="match status" value="1"/>
</dbReference>
<feature type="chain" id="PRO_5021976580" evidence="2">
    <location>
        <begin position="25"/>
        <end position="332"/>
    </location>
</feature>
<dbReference type="Gene3D" id="1.20.1260.10">
    <property type="match status" value="1"/>
</dbReference>
<keyword evidence="2" id="KW-0732">Signal</keyword>
<evidence type="ECO:0000313" key="4">
    <source>
        <dbReference type="Proteomes" id="UP000315133"/>
    </source>
</evidence>
<dbReference type="InterPro" id="IPR009078">
    <property type="entry name" value="Ferritin-like_SF"/>
</dbReference>
<dbReference type="EMBL" id="VFPU01000001">
    <property type="protein sequence ID" value="TQM97196.1"/>
    <property type="molecule type" value="Genomic_DNA"/>
</dbReference>
<dbReference type="AlphaFoldDB" id="A0A543KQ44"/>
<evidence type="ECO:0000256" key="2">
    <source>
        <dbReference type="SAM" id="SignalP"/>
    </source>
</evidence>
<protein>
    <submittedName>
        <fullName evidence="3">Uncharacterized protein DUF4439</fullName>
    </submittedName>
</protein>
<sequence length="332" mass="34140">MPPPVSRRALLRAAALTGGALVLAACEDTPADRVSPTDGVEPDDPATWPADTALLISARQRLHGYRLGLEAVGTGSSSVAKDLDRLWRAQQERLELLVTLGGVPLPELADRPAVTRAADTSSATADPSDATSSPTADAPKASDLGRVLRADRTEACRELSTATPANLLLLASLTAQHVASAARLGARVEWEPMGGPAGAAAVPVLAAARPAVFGLEVVAARSAAGSDERAAYEAVLEPLQGLTRQLSTLAGAAAPVAPLGYDLPEPLESVEERRELARALVADLAPAALDAAQRVPGDLAQLSGVVQVVSDATVWLARLGGRTQPFPGMTLP</sequence>